<organism evidence="4">
    <name type="scientific">Salvia splendens</name>
    <name type="common">Scarlet sage</name>
    <dbReference type="NCBI Taxonomy" id="180675"/>
    <lineage>
        <taxon>Eukaryota</taxon>
        <taxon>Viridiplantae</taxon>
        <taxon>Streptophyta</taxon>
        <taxon>Embryophyta</taxon>
        <taxon>Tracheophyta</taxon>
        <taxon>Spermatophyta</taxon>
        <taxon>Magnoliopsida</taxon>
        <taxon>eudicotyledons</taxon>
        <taxon>Gunneridae</taxon>
        <taxon>Pentapetalae</taxon>
        <taxon>asterids</taxon>
        <taxon>lamiids</taxon>
        <taxon>Lamiales</taxon>
        <taxon>Lamiaceae</taxon>
        <taxon>Nepetoideae</taxon>
        <taxon>Mentheae</taxon>
        <taxon>Salviinae</taxon>
        <taxon>Salvia</taxon>
        <taxon>Salvia subgen. Calosphace</taxon>
        <taxon>core Calosphace</taxon>
    </lineage>
</organism>
<evidence type="ECO:0000313" key="4">
    <source>
        <dbReference type="EMBL" id="KAG6428014.1"/>
    </source>
</evidence>
<evidence type="ECO:0000256" key="3">
    <source>
        <dbReference type="ARBA" id="ARBA00023186"/>
    </source>
</evidence>
<proteinExistence type="predicted"/>
<comment type="caution">
    <text evidence="4">The sequence shown here is derived from an EMBL/GenBank/DDBJ whole genome shotgun (WGS) entry which is preliminary data.</text>
</comment>
<dbReference type="PANTHER" id="PTHR21162:SF0">
    <property type="entry name" value="P53 AND DNA DAMAGE-REGULATED PROTEIN 1"/>
    <property type="match status" value="1"/>
</dbReference>
<evidence type="ECO:0000313" key="5">
    <source>
        <dbReference type="Proteomes" id="UP000298416"/>
    </source>
</evidence>
<gene>
    <name evidence="4" type="ORF">SASPL_112262</name>
</gene>
<dbReference type="GO" id="GO:0005737">
    <property type="term" value="C:cytoplasm"/>
    <property type="evidence" value="ECO:0007669"/>
    <property type="project" value="UniProtKB-SubCell"/>
</dbReference>
<name>A0A8X8YAF5_SALSN</name>
<protein>
    <submittedName>
        <fullName evidence="4">Uncharacterized protein</fullName>
    </submittedName>
</protein>
<evidence type="ECO:0000256" key="2">
    <source>
        <dbReference type="ARBA" id="ARBA00022490"/>
    </source>
</evidence>
<accession>A0A8X8YAF5</accession>
<dbReference type="AlphaFoldDB" id="A0A8X8YAF5"/>
<sequence length="260" mass="28588">MVDVQYILQCRFCDQHFQFTSYLAHYTSSNYSNWGIMDENKMLDRFIDVEIEAEKLLLGRHEPVEIDKMRNGNREALTALRKRAKTTKTSVPSSSRRFSTSSSVFPSISEASSNTSDIILAILLTGGSAANGNSSSGFVDAIAAKGNELETTADFAAVCSHHLRDYSVDSYLAKPLPYSCACTISTSYQLVNTLNGLEKAIAGMKLQSQKTADRIEVLSAKLDDFICEFRASLASQLMTFPKLSKHSSEGPIAAVRIAEK</sequence>
<dbReference type="InterPro" id="IPR030482">
    <property type="entry name" value="PDRG1"/>
</dbReference>
<keyword evidence="5" id="KW-1185">Reference proteome</keyword>
<dbReference type="EMBL" id="PNBA02000004">
    <property type="protein sequence ID" value="KAG6428014.1"/>
    <property type="molecule type" value="Genomic_DNA"/>
</dbReference>
<keyword evidence="3" id="KW-0143">Chaperone</keyword>
<comment type="subcellular location">
    <subcellularLocation>
        <location evidence="1">Cytoplasm</location>
    </subcellularLocation>
</comment>
<keyword evidence="2" id="KW-0963">Cytoplasm</keyword>
<dbReference type="PANTHER" id="PTHR21162">
    <property type="entry name" value="P53 AND DNA DAMAGE-REGULATED PROTEIN"/>
    <property type="match status" value="1"/>
</dbReference>
<dbReference type="Proteomes" id="UP000298416">
    <property type="component" value="Unassembled WGS sequence"/>
</dbReference>
<reference evidence="4" key="1">
    <citation type="submission" date="2018-01" db="EMBL/GenBank/DDBJ databases">
        <authorList>
            <person name="Mao J.F."/>
        </authorList>
    </citation>
    <scope>NUCLEOTIDE SEQUENCE</scope>
    <source>
        <strain evidence="4">Huo1</strain>
        <tissue evidence="4">Leaf</tissue>
    </source>
</reference>
<reference evidence="4" key="2">
    <citation type="submission" date="2020-08" db="EMBL/GenBank/DDBJ databases">
        <title>Plant Genome Project.</title>
        <authorList>
            <person name="Zhang R.-G."/>
        </authorList>
    </citation>
    <scope>NUCLEOTIDE SEQUENCE</scope>
    <source>
        <strain evidence="4">Huo1</strain>
        <tissue evidence="4">Leaf</tissue>
    </source>
</reference>
<evidence type="ECO:0000256" key="1">
    <source>
        <dbReference type="ARBA" id="ARBA00004496"/>
    </source>
</evidence>